<dbReference type="EMBL" id="JAAGAX010000015">
    <property type="protein sequence ID" value="KAF2290093.1"/>
    <property type="molecule type" value="Genomic_DNA"/>
</dbReference>
<dbReference type="InterPro" id="IPR012334">
    <property type="entry name" value="Pectin_lyas_fold"/>
</dbReference>
<dbReference type="AlphaFoldDB" id="A0A6A6KPX0"/>
<evidence type="ECO:0000256" key="6">
    <source>
        <dbReference type="ARBA" id="ARBA00022512"/>
    </source>
</evidence>
<comment type="function">
    <text evidence="11">Acts in the modification of cell walls via demethylesterification of cell wall pectin.</text>
</comment>
<evidence type="ECO:0000256" key="10">
    <source>
        <dbReference type="ARBA" id="ARBA00047928"/>
    </source>
</evidence>
<dbReference type="InterPro" id="IPR011050">
    <property type="entry name" value="Pectin_lyase_fold/virulence"/>
</dbReference>
<evidence type="ECO:0000256" key="11">
    <source>
        <dbReference type="ARBA" id="ARBA00057335"/>
    </source>
</evidence>
<name>A0A6A6KPX0_HEVBR</name>
<dbReference type="Pfam" id="PF01095">
    <property type="entry name" value="Pectinesterase"/>
    <property type="match status" value="1"/>
</dbReference>
<comment type="similarity">
    <text evidence="3">Belongs to the pectinesterase family.</text>
</comment>
<protein>
    <recommendedName>
        <fullName evidence="5">pectinesterase</fullName>
        <ecNumber evidence="5">3.1.1.11</ecNumber>
    </recommendedName>
</protein>
<dbReference type="SUPFAM" id="SSF51126">
    <property type="entry name" value="Pectin lyase-like"/>
    <property type="match status" value="1"/>
</dbReference>
<feature type="signal peptide" evidence="12">
    <location>
        <begin position="1"/>
        <end position="33"/>
    </location>
</feature>
<dbReference type="UniPathway" id="UPA00545">
    <property type="reaction ID" value="UER00823"/>
</dbReference>
<dbReference type="PANTHER" id="PTHR31321">
    <property type="entry name" value="ACYL-COA THIOESTER HYDROLASE YBHC-RELATED"/>
    <property type="match status" value="1"/>
</dbReference>
<dbReference type="InterPro" id="IPR008972">
    <property type="entry name" value="Cupredoxin"/>
</dbReference>
<dbReference type="Proteomes" id="UP000467840">
    <property type="component" value="Chromosome 2"/>
</dbReference>
<dbReference type="SUPFAM" id="SSF49503">
    <property type="entry name" value="Cupredoxins"/>
    <property type="match status" value="1"/>
</dbReference>
<sequence length="501" mass="55005">MGAAAMKISGCVVVMILAHTALLGSLMAAAAAAAATASIDLSTAVLISVDQSGKGDFKKIQDAIDSVPPNNSQLYFILVKPGTYREKVVVPADKPFITLSGTQPSKTIITWSDGGDIFQSPTLSVLASDFVGRYLTIQNTYGSGDKAVALRVSGDRAAFYGCRILSYQDTLLDDTGSHYYRNCYVEGATDFICGNAASLFERCHLHSISKNNGSITAQHRDSLTQNSGFTFLDCKITGIGSAYLGRPWGDYSRVVFALSYMSSAIVPAGWDSWAGQTKQSTVFYAEYKCYGPGANRAHRVEWSQSLSMEEAAPYLTKAMIGGQSWLRVHQPTLKEALQLSRLTHGLKQFRNGWADGPAYITQCPIKTGQSYTYDFNITGQRGTLWWHAHIFWLRATVYGAIVIMPKPGNPFPFPQPQMEEVIILGEWWNNDVEEIVKQGNKLGLPPNASDARTINGKPGPLFPCSEKYTFSMWLSRERHTSLESPMLRSTTNFSLQLLVTT</sequence>
<dbReference type="FunFam" id="2.160.20.10:FF:000013">
    <property type="entry name" value="Pectinesterase"/>
    <property type="match status" value="1"/>
</dbReference>
<comment type="pathway">
    <text evidence="2">Glycan metabolism; pectin degradation; 2-dehydro-3-deoxy-D-gluconate from pectin: step 1/5.</text>
</comment>
<evidence type="ECO:0000313" key="16">
    <source>
        <dbReference type="Proteomes" id="UP000467840"/>
    </source>
</evidence>
<evidence type="ECO:0000256" key="5">
    <source>
        <dbReference type="ARBA" id="ARBA00013229"/>
    </source>
</evidence>
<dbReference type="Pfam" id="PF07732">
    <property type="entry name" value="Cu-oxidase_3"/>
    <property type="match status" value="1"/>
</dbReference>
<organism evidence="15 16">
    <name type="scientific">Hevea brasiliensis</name>
    <name type="common">Para rubber tree</name>
    <name type="synonym">Siphonia brasiliensis</name>
    <dbReference type="NCBI Taxonomy" id="3981"/>
    <lineage>
        <taxon>Eukaryota</taxon>
        <taxon>Viridiplantae</taxon>
        <taxon>Streptophyta</taxon>
        <taxon>Embryophyta</taxon>
        <taxon>Tracheophyta</taxon>
        <taxon>Spermatophyta</taxon>
        <taxon>Magnoliopsida</taxon>
        <taxon>eudicotyledons</taxon>
        <taxon>Gunneridae</taxon>
        <taxon>Pentapetalae</taxon>
        <taxon>rosids</taxon>
        <taxon>fabids</taxon>
        <taxon>Malpighiales</taxon>
        <taxon>Euphorbiaceae</taxon>
        <taxon>Crotonoideae</taxon>
        <taxon>Micrandreae</taxon>
        <taxon>Hevea</taxon>
    </lineage>
</organism>
<evidence type="ECO:0000256" key="3">
    <source>
        <dbReference type="ARBA" id="ARBA00008891"/>
    </source>
</evidence>
<dbReference type="PANTHER" id="PTHR31321:SF72">
    <property type="entry name" value="PECTINESTERASE 11-RELATED"/>
    <property type="match status" value="1"/>
</dbReference>
<comment type="similarity">
    <text evidence="4">Belongs to the multicopper oxidase family.</text>
</comment>
<reference evidence="15 16" key="1">
    <citation type="journal article" date="2020" name="Mol. Plant">
        <title>The Chromosome-Based Rubber Tree Genome Provides New Insights into Spurge Genome Evolution and Rubber Biosynthesis.</title>
        <authorList>
            <person name="Liu J."/>
            <person name="Shi C."/>
            <person name="Shi C.C."/>
            <person name="Li W."/>
            <person name="Zhang Q.J."/>
            <person name="Zhang Y."/>
            <person name="Li K."/>
            <person name="Lu H.F."/>
            <person name="Shi C."/>
            <person name="Zhu S.T."/>
            <person name="Xiao Z.Y."/>
            <person name="Nan H."/>
            <person name="Yue Y."/>
            <person name="Zhu X.G."/>
            <person name="Wu Y."/>
            <person name="Hong X.N."/>
            <person name="Fan G.Y."/>
            <person name="Tong Y."/>
            <person name="Zhang D."/>
            <person name="Mao C.L."/>
            <person name="Liu Y.L."/>
            <person name="Hao S.J."/>
            <person name="Liu W.Q."/>
            <person name="Lv M.Q."/>
            <person name="Zhang H.B."/>
            <person name="Liu Y."/>
            <person name="Hu-Tang G.R."/>
            <person name="Wang J.P."/>
            <person name="Wang J.H."/>
            <person name="Sun Y.H."/>
            <person name="Ni S.B."/>
            <person name="Chen W.B."/>
            <person name="Zhang X.C."/>
            <person name="Jiao Y.N."/>
            <person name="Eichler E.E."/>
            <person name="Li G.H."/>
            <person name="Liu X."/>
            <person name="Gao L.Z."/>
        </authorList>
    </citation>
    <scope>NUCLEOTIDE SEQUENCE [LARGE SCALE GENOMIC DNA]</scope>
    <source>
        <strain evidence="16">cv. GT1</strain>
        <tissue evidence="15">Leaf</tissue>
    </source>
</reference>
<evidence type="ECO:0000256" key="9">
    <source>
        <dbReference type="ARBA" id="ARBA00023180"/>
    </source>
</evidence>
<proteinExistence type="inferred from homology"/>
<evidence type="ECO:0000259" key="14">
    <source>
        <dbReference type="Pfam" id="PF07732"/>
    </source>
</evidence>
<comment type="catalytic activity">
    <reaction evidence="10">
        <text>[(1-&gt;4)-alpha-D-galacturonosyl methyl ester](n) + n H2O = [(1-&gt;4)-alpha-D-galacturonosyl](n) + n methanol + n H(+)</text>
        <dbReference type="Rhea" id="RHEA:22380"/>
        <dbReference type="Rhea" id="RHEA-COMP:14570"/>
        <dbReference type="Rhea" id="RHEA-COMP:14573"/>
        <dbReference type="ChEBI" id="CHEBI:15377"/>
        <dbReference type="ChEBI" id="CHEBI:15378"/>
        <dbReference type="ChEBI" id="CHEBI:17790"/>
        <dbReference type="ChEBI" id="CHEBI:140522"/>
        <dbReference type="ChEBI" id="CHEBI:140523"/>
        <dbReference type="EC" id="3.1.1.11"/>
    </reaction>
</comment>
<dbReference type="GO" id="GO:0042545">
    <property type="term" value="P:cell wall modification"/>
    <property type="evidence" value="ECO:0007669"/>
    <property type="project" value="InterPro"/>
</dbReference>
<keyword evidence="8" id="KW-0063">Aspartyl esterase</keyword>
<keyword evidence="6" id="KW-0964">Secreted</keyword>
<evidence type="ECO:0000259" key="13">
    <source>
        <dbReference type="Pfam" id="PF01095"/>
    </source>
</evidence>
<evidence type="ECO:0000256" key="7">
    <source>
        <dbReference type="ARBA" id="ARBA00022801"/>
    </source>
</evidence>
<dbReference type="GO" id="GO:0030599">
    <property type="term" value="F:pectinesterase activity"/>
    <property type="evidence" value="ECO:0007669"/>
    <property type="project" value="UniProtKB-EC"/>
</dbReference>
<evidence type="ECO:0000256" key="1">
    <source>
        <dbReference type="ARBA" id="ARBA00004191"/>
    </source>
</evidence>
<keyword evidence="16" id="KW-1185">Reference proteome</keyword>
<dbReference type="GO" id="GO:0005507">
    <property type="term" value="F:copper ion binding"/>
    <property type="evidence" value="ECO:0007669"/>
    <property type="project" value="InterPro"/>
</dbReference>
<comment type="subcellular location">
    <subcellularLocation>
        <location evidence="1">Secreted</location>
        <location evidence="1">Cell wall</location>
    </subcellularLocation>
</comment>
<keyword evidence="9" id="KW-0325">Glycoprotein</keyword>
<feature type="domain" description="Pectinesterase catalytic" evidence="13">
    <location>
        <begin position="48"/>
        <end position="322"/>
    </location>
</feature>
<feature type="chain" id="PRO_5025473115" description="pectinesterase" evidence="12">
    <location>
        <begin position="34"/>
        <end position="501"/>
    </location>
</feature>
<evidence type="ECO:0000256" key="12">
    <source>
        <dbReference type="SAM" id="SignalP"/>
    </source>
</evidence>
<dbReference type="InterPro" id="IPR011707">
    <property type="entry name" value="Cu-oxidase-like_N"/>
</dbReference>
<evidence type="ECO:0000256" key="2">
    <source>
        <dbReference type="ARBA" id="ARBA00005184"/>
    </source>
</evidence>
<dbReference type="GO" id="GO:0045490">
    <property type="term" value="P:pectin catabolic process"/>
    <property type="evidence" value="ECO:0007669"/>
    <property type="project" value="UniProtKB-UniPathway"/>
</dbReference>
<comment type="caution">
    <text evidence="15">The sequence shown here is derived from an EMBL/GenBank/DDBJ whole genome shotgun (WGS) entry which is preliminary data.</text>
</comment>
<dbReference type="Gene3D" id="2.160.20.10">
    <property type="entry name" value="Single-stranded right-handed beta-helix, Pectin lyase-like"/>
    <property type="match status" value="1"/>
</dbReference>
<evidence type="ECO:0000313" key="15">
    <source>
        <dbReference type="EMBL" id="KAF2290093.1"/>
    </source>
</evidence>
<keyword evidence="6" id="KW-0134">Cell wall</keyword>
<dbReference type="EC" id="3.1.1.11" evidence="5"/>
<dbReference type="InterPro" id="IPR000070">
    <property type="entry name" value="Pectinesterase_cat"/>
</dbReference>
<gene>
    <name evidence="15" type="ORF">GH714_002085</name>
</gene>
<dbReference type="Gene3D" id="2.60.40.420">
    <property type="entry name" value="Cupredoxins - blue copper proteins"/>
    <property type="match status" value="1"/>
</dbReference>
<evidence type="ECO:0000256" key="8">
    <source>
        <dbReference type="ARBA" id="ARBA00023085"/>
    </source>
</evidence>
<accession>A0A6A6KPX0</accession>
<keyword evidence="7" id="KW-0378">Hydrolase</keyword>
<feature type="domain" description="Plastocyanin-like" evidence="14">
    <location>
        <begin position="343"/>
        <end position="406"/>
    </location>
</feature>
<evidence type="ECO:0000256" key="4">
    <source>
        <dbReference type="ARBA" id="ARBA00010609"/>
    </source>
</evidence>
<keyword evidence="12" id="KW-0732">Signal</keyword>